<feature type="binding site" evidence="14">
    <location>
        <position position="417"/>
    </location>
    <ligand>
        <name>substrate</name>
    </ligand>
</feature>
<keyword evidence="10" id="KW-0028">Amino-acid biosynthesis</keyword>
<dbReference type="Proteomes" id="UP000243077">
    <property type="component" value="Chromosome"/>
</dbReference>
<dbReference type="EC" id="1.1.1.23" evidence="4"/>
<dbReference type="KEGG" id="psai:C3B54_11992"/>
<dbReference type="GO" id="GO:0005829">
    <property type="term" value="C:cytosol"/>
    <property type="evidence" value="ECO:0007669"/>
    <property type="project" value="TreeGrafter"/>
</dbReference>
<evidence type="ECO:0000256" key="12">
    <source>
        <dbReference type="PIRNR" id="PIRNR000099"/>
    </source>
</evidence>
<comment type="function">
    <text evidence="1">Catalyzes the sequential NAD-dependent oxidations of L-histidinol to L-histidinaldehyde and then to L-histidine.</text>
</comment>
<dbReference type="Pfam" id="PF00815">
    <property type="entry name" value="Histidinol_dh"/>
    <property type="match status" value="1"/>
</dbReference>
<dbReference type="GO" id="GO:0051287">
    <property type="term" value="F:NAD binding"/>
    <property type="evidence" value="ECO:0007669"/>
    <property type="project" value="InterPro"/>
</dbReference>
<keyword evidence="9" id="KW-0520">NAD</keyword>
<dbReference type="CDD" id="cd06572">
    <property type="entry name" value="Histidinol_dh"/>
    <property type="match status" value="1"/>
</dbReference>
<dbReference type="GO" id="GO:0004399">
    <property type="term" value="F:histidinol dehydrogenase activity"/>
    <property type="evidence" value="ECO:0007669"/>
    <property type="project" value="UniProtKB-EC"/>
</dbReference>
<dbReference type="Gene3D" id="3.40.50.1980">
    <property type="entry name" value="Nitrogenase molybdenum iron protein domain"/>
    <property type="match status" value="2"/>
</dbReference>
<feature type="binding site" evidence="14">
    <location>
        <position position="363"/>
    </location>
    <ligand>
        <name>substrate</name>
    </ligand>
</feature>
<proteinExistence type="inferred from homology"/>
<evidence type="ECO:0000256" key="11">
    <source>
        <dbReference type="ARBA" id="ARBA00049489"/>
    </source>
</evidence>
<feature type="binding site" evidence="14">
    <location>
        <position position="238"/>
    </location>
    <ligand>
        <name>substrate</name>
    </ligand>
</feature>
<feature type="binding site" evidence="15">
    <location>
        <position position="263"/>
    </location>
    <ligand>
        <name>Zn(2+)</name>
        <dbReference type="ChEBI" id="CHEBI:29105"/>
    </ligand>
</feature>
<dbReference type="AlphaFoldDB" id="A0A2L2BQM4"/>
<comment type="catalytic activity">
    <reaction evidence="11">
        <text>L-histidinol + 2 NAD(+) + H2O = L-histidine + 2 NADH + 3 H(+)</text>
        <dbReference type="Rhea" id="RHEA:20641"/>
        <dbReference type="ChEBI" id="CHEBI:15377"/>
        <dbReference type="ChEBI" id="CHEBI:15378"/>
        <dbReference type="ChEBI" id="CHEBI:57540"/>
        <dbReference type="ChEBI" id="CHEBI:57595"/>
        <dbReference type="ChEBI" id="CHEBI:57699"/>
        <dbReference type="ChEBI" id="CHEBI:57945"/>
        <dbReference type="EC" id="1.1.1.23"/>
    </reaction>
</comment>
<dbReference type="GO" id="GO:0046872">
    <property type="term" value="F:metal ion binding"/>
    <property type="evidence" value="ECO:0007669"/>
    <property type="project" value="UniProtKB-KW"/>
</dbReference>
<feature type="binding site" evidence="14">
    <location>
        <position position="422"/>
    </location>
    <ligand>
        <name>substrate</name>
    </ligand>
</feature>
<evidence type="ECO:0000256" key="5">
    <source>
        <dbReference type="ARBA" id="ARBA00016531"/>
    </source>
</evidence>
<evidence type="ECO:0000256" key="14">
    <source>
        <dbReference type="PIRSR" id="PIRSR000099-3"/>
    </source>
</evidence>
<dbReference type="InterPro" id="IPR022695">
    <property type="entry name" value="Histidinol_DH_monofunct"/>
</dbReference>
<dbReference type="InterPro" id="IPR001692">
    <property type="entry name" value="Histidinol_DH_CS"/>
</dbReference>
<feature type="binding site" evidence="15">
    <location>
        <position position="422"/>
    </location>
    <ligand>
        <name>Zn(2+)</name>
        <dbReference type="ChEBI" id="CHEBI:29105"/>
    </ligand>
</feature>
<evidence type="ECO:0000256" key="15">
    <source>
        <dbReference type="PIRSR" id="PIRSR000099-4"/>
    </source>
</evidence>
<evidence type="ECO:0000256" key="3">
    <source>
        <dbReference type="ARBA" id="ARBA00010178"/>
    </source>
</evidence>
<dbReference type="InterPro" id="IPR012131">
    <property type="entry name" value="Hstdl_DH"/>
</dbReference>
<evidence type="ECO:0000256" key="13">
    <source>
        <dbReference type="PIRSR" id="PIRSR000099-1"/>
    </source>
</evidence>
<dbReference type="PANTHER" id="PTHR21256:SF2">
    <property type="entry name" value="HISTIDINE BIOSYNTHESIS TRIFUNCTIONAL PROTEIN"/>
    <property type="match status" value="1"/>
</dbReference>
<comment type="pathway">
    <text evidence="2">Amino-acid biosynthesis; L-histidine biosynthesis; L-histidine from 5-phospho-alpha-D-ribose 1-diphosphate: step 9/9.</text>
</comment>
<keyword evidence="18" id="KW-1185">Reference proteome</keyword>
<accession>A0A2L2BQM4</accession>
<dbReference type="Gene3D" id="1.20.5.1300">
    <property type="match status" value="1"/>
</dbReference>
<feature type="binding site" evidence="15">
    <location>
        <position position="260"/>
    </location>
    <ligand>
        <name>Zn(2+)</name>
        <dbReference type="ChEBI" id="CHEBI:29105"/>
    </ligand>
</feature>
<dbReference type="SUPFAM" id="SSF53720">
    <property type="entry name" value="ALDH-like"/>
    <property type="match status" value="1"/>
</dbReference>
<evidence type="ECO:0000256" key="16">
    <source>
        <dbReference type="RuleBase" id="RU004175"/>
    </source>
</evidence>
<gene>
    <name evidence="17" type="ORF">C3B54_11992</name>
</gene>
<dbReference type="UniPathway" id="UPA00031">
    <property type="reaction ID" value="UER00014"/>
</dbReference>
<evidence type="ECO:0000256" key="8">
    <source>
        <dbReference type="ARBA" id="ARBA00023002"/>
    </source>
</evidence>
<evidence type="ECO:0000256" key="9">
    <source>
        <dbReference type="ARBA" id="ARBA00023027"/>
    </source>
</evidence>
<evidence type="ECO:0000256" key="7">
    <source>
        <dbReference type="ARBA" id="ARBA00022833"/>
    </source>
</evidence>
<reference evidence="17 18" key="1">
    <citation type="submission" date="2018-02" db="EMBL/GenBank/DDBJ databases">
        <title>Complete genome of the streamlined marine actinobacterium Pontimonas salivibrio CL-TW6 adapted to coastal planktonic lifestype.</title>
        <authorList>
            <person name="Cho B.C."/>
            <person name="Hardies S.C."/>
            <person name="Jang G.I."/>
            <person name="Hwang C.Y."/>
        </authorList>
    </citation>
    <scope>NUCLEOTIDE SEQUENCE [LARGE SCALE GENOMIC DNA]</scope>
    <source>
        <strain evidence="17 18">CL-TW6</strain>
    </source>
</reference>
<evidence type="ECO:0000256" key="1">
    <source>
        <dbReference type="ARBA" id="ARBA00003850"/>
    </source>
</evidence>
<organism evidence="17 18">
    <name type="scientific">Pontimonas salivibrio</name>
    <dbReference type="NCBI Taxonomy" id="1159327"/>
    <lineage>
        <taxon>Bacteria</taxon>
        <taxon>Bacillati</taxon>
        <taxon>Actinomycetota</taxon>
        <taxon>Actinomycetes</taxon>
        <taxon>Micrococcales</taxon>
        <taxon>Microbacteriaceae</taxon>
        <taxon>Pontimonas</taxon>
    </lineage>
</organism>
<keyword evidence="8 12" id="KW-0560">Oxidoreductase</keyword>
<dbReference type="NCBIfam" id="TIGR00069">
    <property type="entry name" value="hisD"/>
    <property type="match status" value="1"/>
</dbReference>
<evidence type="ECO:0000256" key="6">
    <source>
        <dbReference type="ARBA" id="ARBA00022723"/>
    </source>
</evidence>
<dbReference type="PIRSF" id="PIRSF000099">
    <property type="entry name" value="Histidinol_dh"/>
    <property type="match status" value="1"/>
</dbReference>
<evidence type="ECO:0000256" key="2">
    <source>
        <dbReference type="ARBA" id="ARBA00004940"/>
    </source>
</evidence>
<comment type="cofactor">
    <cofactor evidence="15">
        <name>Zn(2+)</name>
        <dbReference type="ChEBI" id="CHEBI:29105"/>
    </cofactor>
    <text evidence="15">Binds 1 zinc ion per subunit.</text>
</comment>
<feature type="binding site" evidence="14">
    <location>
        <position position="263"/>
    </location>
    <ligand>
        <name>substrate</name>
    </ligand>
</feature>
<feature type="binding site" evidence="14">
    <location>
        <position position="330"/>
    </location>
    <ligand>
        <name>substrate</name>
    </ligand>
</feature>
<dbReference type="PANTHER" id="PTHR21256">
    <property type="entry name" value="HISTIDINOL DEHYDROGENASE HDH"/>
    <property type="match status" value="1"/>
</dbReference>
<dbReference type="PRINTS" id="PR00083">
    <property type="entry name" value="HOLDHDRGNASE"/>
</dbReference>
<evidence type="ECO:0000313" key="18">
    <source>
        <dbReference type="Proteomes" id="UP000243077"/>
    </source>
</evidence>
<keyword evidence="6 15" id="KW-0479">Metal-binding</keyword>
<keyword evidence="7 15" id="KW-0862">Zinc</keyword>
<name>A0A2L2BQM4_9MICO</name>
<evidence type="ECO:0000256" key="10">
    <source>
        <dbReference type="ARBA" id="ARBA00023102"/>
    </source>
</evidence>
<evidence type="ECO:0000256" key="4">
    <source>
        <dbReference type="ARBA" id="ARBA00012965"/>
    </source>
</evidence>
<sequence>MLDWRGRALDDRSFETDLPRLNASDLDVSEAATELINKVRERGSEALLEQSARFDGVAPSSVRLDPGTAKTALNTLDPQLRHAIEIGIDRVRLASALQVPESKSVEVAPGAVITQRFVPVSRAGVYVPGGKAVYPSSVVMNVVAAQAAGVSSIALASPPQPDFEAQIHPTILATAALLDIDELYQMGGAGAVGALAYGVVDIGLDPVSVITGPGNRYVASAKRLVKGQVGIDSEAGPTEIVVIADSGASADIVAADLVSQAEHDELAQAVLITTDWDLAQRVLGDVERRAKATLHSERAQMALAGQQSAIIVVDTVAQAVVVSDALAPEHLEILTEKALDVASRIRHAGAIFVGSDTPVSAGDYLAGSNHVLPTGGRATFQSGLSALTFLRPQQIVHYSHDALKEISEPLGIFARAENLPAHAEAVEARFLTEED</sequence>
<keyword evidence="10" id="KW-0368">Histidine biosynthesis</keyword>
<feature type="binding site" evidence="15">
    <location>
        <position position="363"/>
    </location>
    <ligand>
        <name>Zn(2+)</name>
        <dbReference type="ChEBI" id="CHEBI:29105"/>
    </ligand>
</feature>
<dbReference type="InterPro" id="IPR016161">
    <property type="entry name" value="Ald_DH/histidinol_DH"/>
</dbReference>
<evidence type="ECO:0000313" key="17">
    <source>
        <dbReference type="EMBL" id="AVG23960.1"/>
    </source>
</evidence>
<dbReference type="GO" id="GO:0000105">
    <property type="term" value="P:L-histidine biosynthetic process"/>
    <property type="evidence" value="ECO:0007669"/>
    <property type="project" value="UniProtKB-UniPathway"/>
</dbReference>
<protein>
    <recommendedName>
        <fullName evidence="5">Histidinol dehydrogenase</fullName>
        <ecNumber evidence="4">1.1.1.23</ecNumber>
    </recommendedName>
</protein>
<feature type="active site" description="Proton acceptor" evidence="13">
    <location>
        <position position="330"/>
    </location>
</feature>
<dbReference type="FunFam" id="3.40.50.1980:FF:000001">
    <property type="entry name" value="Histidinol dehydrogenase"/>
    <property type="match status" value="1"/>
</dbReference>
<feature type="active site" description="Proton acceptor" evidence="13">
    <location>
        <position position="329"/>
    </location>
</feature>
<dbReference type="EMBL" id="CP026923">
    <property type="protein sequence ID" value="AVG23960.1"/>
    <property type="molecule type" value="Genomic_DNA"/>
</dbReference>
<feature type="binding site" evidence="14">
    <location>
        <position position="260"/>
    </location>
    <ligand>
        <name>substrate</name>
    </ligand>
</feature>
<comment type="similarity">
    <text evidence="3 12 16">Belongs to the histidinol dehydrogenase family.</text>
</comment>
<dbReference type="PROSITE" id="PS00611">
    <property type="entry name" value="HISOL_DEHYDROGENASE"/>
    <property type="match status" value="1"/>
</dbReference>